<dbReference type="GO" id="GO:0045259">
    <property type="term" value="C:proton-transporting ATP synthase complex"/>
    <property type="evidence" value="ECO:0007669"/>
    <property type="project" value="UniProtKB-KW"/>
</dbReference>
<keyword evidence="5" id="KW-0793">Thylakoid</keyword>
<keyword evidence="6" id="KW-0472">Membrane</keyword>
<evidence type="ECO:0000259" key="9">
    <source>
        <dbReference type="Pfam" id="PF02823"/>
    </source>
</evidence>
<dbReference type="Pfam" id="PF02823">
    <property type="entry name" value="ATP-synt_DE_N"/>
    <property type="match status" value="1"/>
</dbReference>
<evidence type="ECO:0000256" key="1">
    <source>
        <dbReference type="ARBA" id="ARBA00004170"/>
    </source>
</evidence>
<sequence>MHIYITSLDKTTSFLNINKIILPTINGNLSILNNHTALITALEIGILAIKSNKKWLCFIIRGGFVSIKRNKINLLAHNIKNITSINISETQKNLEKAILKVKESKTKKEQLDAIIKLKIATAYLEATHYLL</sequence>
<evidence type="ECO:0000313" key="10">
    <source>
        <dbReference type="EMBL" id="QEI59584.1"/>
    </source>
</evidence>
<comment type="subcellular location">
    <subcellularLocation>
        <location evidence="1">Membrane</location>
        <topology evidence="1">Peripheral membrane protein</topology>
    </subcellularLocation>
</comment>
<comment type="similarity">
    <text evidence="2">Belongs to the ATPase epsilon chain family.</text>
</comment>
<accession>A0A5C0F2K6</accession>
<dbReference type="PANTHER" id="PTHR13822">
    <property type="entry name" value="ATP SYNTHASE DELTA/EPSILON CHAIN"/>
    <property type="match status" value="1"/>
</dbReference>
<proteinExistence type="inferred from homology"/>
<geneLocation type="plastid" evidence="10"/>
<evidence type="ECO:0000256" key="7">
    <source>
        <dbReference type="ARBA" id="ARBA00023196"/>
    </source>
</evidence>
<evidence type="ECO:0000256" key="4">
    <source>
        <dbReference type="ARBA" id="ARBA00023065"/>
    </source>
</evidence>
<dbReference type="GO" id="GO:0046933">
    <property type="term" value="F:proton-transporting ATP synthase activity, rotational mechanism"/>
    <property type="evidence" value="ECO:0007669"/>
    <property type="project" value="InterPro"/>
</dbReference>
<feature type="domain" description="ATP synthase F1 complex delta/epsilon subunit N-terminal" evidence="9">
    <location>
        <begin position="1"/>
        <end position="78"/>
    </location>
</feature>
<evidence type="ECO:0000256" key="8">
    <source>
        <dbReference type="ARBA" id="ARBA00023310"/>
    </source>
</evidence>
<dbReference type="EMBL" id="MN065498">
    <property type="protein sequence ID" value="QEI59584.1"/>
    <property type="molecule type" value="Genomic_DNA"/>
</dbReference>
<keyword evidence="7" id="KW-0139">CF(1)</keyword>
<evidence type="ECO:0000256" key="2">
    <source>
        <dbReference type="ARBA" id="ARBA00005712"/>
    </source>
</evidence>
<name>A0A5C0F2K6_NITAL</name>
<dbReference type="InterPro" id="IPR020546">
    <property type="entry name" value="ATP_synth_F1_dsu/esu_N"/>
</dbReference>
<gene>
    <name evidence="10" type="primary">atpE</name>
</gene>
<keyword evidence="4" id="KW-0406">Ion transport</keyword>
<evidence type="ECO:0000256" key="5">
    <source>
        <dbReference type="ARBA" id="ARBA00023078"/>
    </source>
</evidence>
<dbReference type="HAMAP" id="MF_00530">
    <property type="entry name" value="ATP_synth_epsil_bac"/>
    <property type="match status" value="1"/>
</dbReference>
<dbReference type="GeneID" id="41826880"/>
<dbReference type="Gene3D" id="2.60.15.10">
    <property type="entry name" value="F0F1 ATP synthase delta/epsilon subunit, N-terminal"/>
    <property type="match status" value="1"/>
</dbReference>
<organism evidence="10">
    <name type="scientific">Nitzschia alba</name>
    <name type="common">Marine diatom</name>
    <dbReference type="NCBI Taxonomy" id="2858"/>
    <lineage>
        <taxon>Eukaryota</taxon>
        <taxon>Sar</taxon>
        <taxon>Stramenopiles</taxon>
        <taxon>Ochrophyta</taxon>
        <taxon>Bacillariophyta</taxon>
        <taxon>Bacillariophyceae</taxon>
        <taxon>Bacillariophycidae</taxon>
        <taxon>Bacillariales</taxon>
        <taxon>Bacillariaceae</taxon>
        <taxon>Nitzschia</taxon>
    </lineage>
</organism>
<dbReference type="SUPFAM" id="SSF51344">
    <property type="entry name" value="Epsilon subunit of F1F0-ATP synthase N-terminal domain"/>
    <property type="match status" value="1"/>
</dbReference>
<reference evidence="10" key="1">
    <citation type="submission" date="2019-06" db="EMBL/GenBank/DDBJ databases">
        <authorList>
            <person name="Grosvenor D.A."/>
            <person name="Keepers K.G."/>
            <person name="Pogoda C.S."/>
            <person name="Kane N.C."/>
            <person name="Kociolek J.P."/>
        </authorList>
    </citation>
    <scope>NUCLEOTIDE SEQUENCE</scope>
</reference>
<dbReference type="InterPro" id="IPR001469">
    <property type="entry name" value="ATP_synth_F1_dsu/esu"/>
</dbReference>
<dbReference type="InterPro" id="IPR036771">
    <property type="entry name" value="ATPsynth_dsu/esu_N"/>
</dbReference>
<dbReference type="PANTHER" id="PTHR13822:SF10">
    <property type="entry name" value="ATP SYNTHASE EPSILON CHAIN, CHLOROPLASTIC"/>
    <property type="match status" value="1"/>
</dbReference>
<keyword evidence="8" id="KW-0066">ATP synthesis</keyword>
<keyword evidence="10" id="KW-0934">Plastid</keyword>
<dbReference type="AlphaFoldDB" id="A0A5C0F2K6"/>
<keyword evidence="3" id="KW-0813">Transport</keyword>
<dbReference type="RefSeq" id="YP_009695276.1">
    <property type="nucleotide sequence ID" value="NC_044785.1"/>
</dbReference>
<evidence type="ECO:0000256" key="6">
    <source>
        <dbReference type="ARBA" id="ARBA00023136"/>
    </source>
</evidence>
<evidence type="ECO:0000256" key="3">
    <source>
        <dbReference type="ARBA" id="ARBA00022448"/>
    </source>
</evidence>
<dbReference type="NCBIfam" id="TIGR01216">
    <property type="entry name" value="ATP_synt_epsi"/>
    <property type="match status" value="1"/>
</dbReference>
<protein>
    <submittedName>
        <fullName evidence="10">ATP synthase CF1 epsilon subunit</fullName>
    </submittedName>
</protein>